<keyword evidence="2" id="KW-0347">Helicase</keyword>
<evidence type="ECO:0000259" key="1">
    <source>
        <dbReference type="Pfam" id="PF04851"/>
    </source>
</evidence>
<dbReference type="GO" id="GO:0005524">
    <property type="term" value="F:ATP binding"/>
    <property type="evidence" value="ECO:0007669"/>
    <property type="project" value="InterPro"/>
</dbReference>
<dbReference type="InterPro" id="IPR027417">
    <property type="entry name" value="P-loop_NTPase"/>
</dbReference>
<keyword evidence="3" id="KW-1185">Reference proteome</keyword>
<gene>
    <name evidence="2" type="ORF">OXH18_22365</name>
</gene>
<feature type="domain" description="Helicase/UvrB N-terminal" evidence="1">
    <location>
        <begin position="133"/>
        <end position="356"/>
    </location>
</feature>
<dbReference type="InterPro" id="IPR006935">
    <property type="entry name" value="Helicase/UvrB_N"/>
</dbReference>
<evidence type="ECO:0000313" key="3">
    <source>
        <dbReference type="Proteomes" id="UP001163152"/>
    </source>
</evidence>
<dbReference type="GO" id="GO:0003677">
    <property type="term" value="F:DNA binding"/>
    <property type="evidence" value="ECO:0007669"/>
    <property type="project" value="InterPro"/>
</dbReference>
<dbReference type="Pfam" id="PF04851">
    <property type="entry name" value="ResIII"/>
    <property type="match status" value="1"/>
</dbReference>
<dbReference type="REBASE" id="679311">
    <property type="entry name" value="Lsp174ORF22385P"/>
</dbReference>
<keyword evidence="2" id="KW-0547">Nucleotide-binding</keyword>
<accession>A0A9E9C829</accession>
<dbReference type="GO" id="GO:0005829">
    <property type="term" value="C:cytosol"/>
    <property type="evidence" value="ECO:0007669"/>
    <property type="project" value="TreeGrafter"/>
</dbReference>
<dbReference type="EMBL" id="CP113797">
    <property type="protein sequence ID" value="WAL59883.1"/>
    <property type="molecule type" value="Genomic_DNA"/>
</dbReference>
<dbReference type="PANTHER" id="PTHR47396:SF1">
    <property type="entry name" value="ATP-DEPENDENT HELICASE IRC3-RELATED"/>
    <property type="match status" value="1"/>
</dbReference>
<dbReference type="GO" id="GO:0004386">
    <property type="term" value="F:helicase activity"/>
    <property type="evidence" value="ECO:0007669"/>
    <property type="project" value="UniProtKB-KW"/>
</dbReference>
<sequence length="1198" mass="134629">MTSSTLNPTVLEPLFAPWQEPNAHRVRVEKTAEAVTTNKGVTSNIVQGRRASPIEVVNNLRSAVREWREAFYIGASDTTIQLLNHWFNRAHRRRFPSSEGVGVGSEEFEFRYYFCQREAVETLIYLKEVRRIECLSQIIAEFGGANAELQALGITEDEDAWSRYAFKLATGAGKTKVMSLCMVWSYFHALRESDSEMARHFVVIAPNLTVYERLKDDFGNGRVFDEDPLIPPEWRGDWNLSVVLQDEASGAATGGTLYLTNIHRLYDTAKRKKKAEEDSYAWMGPVVSKTKALDTGAALRDRITAHRRVMVLNDEAHHVWDSGSAWNEAIRTLHETILSRSGGKLVAQLDFSATPKDNKGQLFKHIVCDTPLGEAVDAGIVKTPIIGQASRKLVEQADDNAAYRWEQHLLLGYERWKASQAEWQASGKKPLLFIMCDDTEAADQITQRFNTDPLFEQLNGKTINLHTNLKGKLKKVGRGKDARYEFVEDEKAISDDDLKALRKLSRELDSNASPYFCIVSVLMLREGWDVRNVTTIVPLRPYSSKANILPEQTLGRGLRRMTPPGQANELVTVVEHPAFASLYQQELAQEGLPLEIVELDRVPATTISIFPDESHKDVNALNIQIPTLSAGFRIVPKLEGLTIQDVKKAFKRFQPLPFGMTKVITTNPEFVVITSVVNDVTGEPTSVGTTNNTIEYEGRHLFTGEVVEKLQLNLPLLASGIGAVSYYVKQLETICKLRGLHPILAPLIQTFLEEILFKQKTTLFDPALVARLADSDVGEHLRAVFVPLIRSRTTTTEERLIVEPPKSLNAWKPYQVTLSERRPALEAAKTLFNLVTCNRELEVVVAKFCDRAPDVAAFAKNAGSQCLRIDYLANGDRLAFYTPDFFVRTIDGHYYLVETKGREDRDVPLKAKAAIAWCEAASGMGMTTEVATTNQNVRSADFSQQKAGTWHYLYIPQGVFERMAGDTVAELARACAPALQNLLQSEEFQDLPLFVNLGQVDEEASAVDSLINPAILNALPSRYRRAADQSVMLYRFFENKEGMNYAPVFTALLGSIDEVAKGFLVRRLQPEMPVTVDDQKAWFAPYLGGVDRKAEDYYRKLAQNLKRTLVFNNGLSLIGLLRSCLDYALNDTTKIGGVFEALQTQLRFQGGRKFLETVTRINDFRNTYIAHQEQELTDKNLAEQELKIWIEALHMIGK</sequence>
<dbReference type="Gene3D" id="3.40.50.300">
    <property type="entry name" value="P-loop containing nucleotide triphosphate hydrolases"/>
    <property type="match status" value="2"/>
</dbReference>
<organism evidence="2 3">
    <name type="scientific">Thermocoleostomius sinensis A174</name>
    <dbReference type="NCBI Taxonomy" id="2016057"/>
    <lineage>
        <taxon>Bacteria</taxon>
        <taxon>Bacillati</taxon>
        <taxon>Cyanobacteriota</taxon>
        <taxon>Cyanophyceae</taxon>
        <taxon>Oculatellales</taxon>
        <taxon>Oculatellaceae</taxon>
        <taxon>Thermocoleostomius</taxon>
    </lineage>
</organism>
<keyword evidence="2" id="KW-0378">Hydrolase</keyword>
<dbReference type="GO" id="GO:0016787">
    <property type="term" value="F:hydrolase activity"/>
    <property type="evidence" value="ECO:0007669"/>
    <property type="project" value="InterPro"/>
</dbReference>
<keyword evidence="2" id="KW-0067">ATP-binding</keyword>
<dbReference type="Proteomes" id="UP001163152">
    <property type="component" value="Chromosome"/>
</dbReference>
<dbReference type="PANTHER" id="PTHR47396">
    <property type="entry name" value="TYPE I RESTRICTION ENZYME ECOKI R PROTEIN"/>
    <property type="match status" value="1"/>
</dbReference>
<dbReference type="SUPFAM" id="SSF52540">
    <property type="entry name" value="P-loop containing nucleoside triphosphate hydrolases"/>
    <property type="match status" value="2"/>
</dbReference>
<evidence type="ECO:0000313" key="2">
    <source>
        <dbReference type="EMBL" id="WAL59883.1"/>
    </source>
</evidence>
<dbReference type="AlphaFoldDB" id="A0A9E9C829"/>
<dbReference type="KEGG" id="tsin:OXH18_22365"/>
<name>A0A9E9C829_9CYAN</name>
<dbReference type="InterPro" id="IPR050742">
    <property type="entry name" value="Helicase_Restrict-Modif_Enz"/>
</dbReference>
<reference evidence="2" key="1">
    <citation type="submission" date="2022-12" db="EMBL/GenBank/DDBJ databases">
        <title>Polyphasic identification of a Novel Hot-Spring Cyanobacterium Ocullathermofonsia sinensis gen nov. sp. nov. and Genomic Insights on its Adaptations to the Thermal Habitat.</title>
        <authorList>
            <person name="Daroch M."/>
            <person name="Tang J."/>
            <person name="Jiang Y."/>
        </authorList>
    </citation>
    <scope>NUCLEOTIDE SEQUENCE</scope>
    <source>
        <strain evidence="2">PKUAC-SCTA174</strain>
    </source>
</reference>
<protein>
    <submittedName>
        <fullName evidence="2">DEAD/DEAH box helicase family protein</fullName>
    </submittedName>
</protein>
<proteinExistence type="predicted"/>